<evidence type="ECO:0000313" key="3">
    <source>
        <dbReference type="Proteomes" id="UP000184499"/>
    </source>
</evidence>
<proteinExistence type="predicted"/>
<sequence>MIGLCQLLAIAPRVLLSNMFRCLVGKNQLRGEFNEHSVPLPSTRNNLEQLSMRGNTQRSCDGFGLDRFIRLRLGDRRGISFPLLQERSFPKCM</sequence>
<name>A0A1L9V206_ASPBC</name>
<keyword evidence="3" id="KW-1185">Reference proteome</keyword>
<feature type="chain" id="PRO_5012092419" description="Secreted protein" evidence="1">
    <location>
        <begin position="17"/>
        <end position="93"/>
    </location>
</feature>
<reference evidence="3" key="1">
    <citation type="journal article" date="2017" name="Genome Biol.">
        <title>Comparative genomics reveals high biological diversity and specific adaptations in the industrially and medically important fungal genus Aspergillus.</title>
        <authorList>
            <person name="de Vries R.P."/>
            <person name="Riley R."/>
            <person name="Wiebenga A."/>
            <person name="Aguilar-Osorio G."/>
            <person name="Amillis S."/>
            <person name="Uchima C.A."/>
            <person name="Anderluh G."/>
            <person name="Asadollahi M."/>
            <person name="Askin M."/>
            <person name="Barry K."/>
            <person name="Battaglia E."/>
            <person name="Bayram O."/>
            <person name="Benocci T."/>
            <person name="Braus-Stromeyer S.A."/>
            <person name="Caldana C."/>
            <person name="Canovas D."/>
            <person name="Cerqueira G.C."/>
            <person name="Chen F."/>
            <person name="Chen W."/>
            <person name="Choi C."/>
            <person name="Clum A."/>
            <person name="Dos Santos R.A."/>
            <person name="Damasio A.R."/>
            <person name="Diallinas G."/>
            <person name="Emri T."/>
            <person name="Fekete E."/>
            <person name="Flipphi M."/>
            <person name="Freyberg S."/>
            <person name="Gallo A."/>
            <person name="Gournas C."/>
            <person name="Habgood R."/>
            <person name="Hainaut M."/>
            <person name="Harispe M.L."/>
            <person name="Henrissat B."/>
            <person name="Hilden K.S."/>
            <person name="Hope R."/>
            <person name="Hossain A."/>
            <person name="Karabika E."/>
            <person name="Karaffa L."/>
            <person name="Karanyi Z."/>
            <person name="Krasevec N."/>
            <person name="Kuo A."/>
            <person name="Kusch H."/>
            <person name="LaButti K."/>
            <person name="Lagendijk E.L."/>
            <person name="Lapidus A."/>
            <person name="Levasseur A."/>
            <person name="Lindquist E."/>
            <person name="Lipzen A."/>
            <person name="Logrieco A.F."/>
            <person name="MacCabe A."/>
            <person name="Maekelae M.R."/>
            <person name="Malavazi I."/>
            <person name="Melin P."/>
            <person name="Meyer V."/>
            <person name="Mielnichuk N."/>
            <person name="Miskei M."/>
            <person name="Molnar A.P."/>
            <person name="Mule G."/>
            <person name="Ngan C.Y."/>
            <person name="Orejas M."/>
            <person name="Orosz E."/>
            <person name="Ouedraogo J.P."/>
            <person name="Overkamp K.M."/>
            <person name="Park H.-S."/>
            <person name="Perrone G."/>
            <person name="Piumi F."/>
            <person name="Punt P.J."/>
            <person name="Ram A.F."/>
            <person name="Ramon A."/>
            <person name="Rauscher S."/>
            <person name="Record E."/>
            <person name="Riano-Pachon D.M."/>
            <person name="Robert V."/>
            <person name="Roehrig J."/>
            <person name="Ruller R."/>
            <person name="Salamov A."/>
            <person name="Salih N.S."/>
            <person name="Samson R.A."/>
            <person name="Sandor E."/>
            <person name="Sanguinetti M."/>
            <person name="Schuetze T."/>
            <person name="Sepcic K."/>
            <person name="Shelest E."/>
            <person name="Sherlock G."/>
            <person name="Sophianopoulou V."/>
            <person name="Squina F.M."/>
            <person name="Sun H."/>
            <person name="Susca A."/>
            <person name="Todd R.B."/>
            <person name="Tsang A."/>
            <person name="Unkles S.E."/>
            <person name="van de Wiele N."/>
            <person name="van Rossen-Uffink D."/>
            <person name="Oliveira J.V."/>
            <person name="Vesth T.C."/>
            <person name="Visser J."/>
            <person name="Yu J.-H."/>
            <person name="Zhou M."/>
            <person name="Andersen M.R."/>
            <person name="Archer D.B."/>
            <person name="Baker S.E."/>
            <person name="Benoit I."/>
            <person name="Brakhage A.A."/>
            <person name="Braus G.H."/>
            <person name="Fischer R."/>
            <person name="Frisvad J.C."/>
            <person name="Goldman G.H."/>
            <person name="Houbraken J."/>
            <person name="Oakley B."/>
            <person name="Pocsi I."/>
            <person name="Scazzocchio C."/>
            <person name="Seiboth B."/>
            <person name="vanKuyk P.A."/>
            <person name="Wortman J."/>
            <person name="Dyer P.S."/>
            <person name="Grigoriev I.V."/>
        </authorList>
    </citation>
    <scope>NUCLEOTIDE SEQUENCE [LARGE SCALE GENOMIC DNA]</scope>
    <source>
        <strain evidence="3">CBS 101740 / IMI 381727 / IBT 21946</strain>
    </source>
</reference>
<dbReference type="EMBL" id="KV878679">
    <property type="protein sequence ID" value="OJJ77984.1"/>
    <property type="molecule type" value="Genomic_DNA"/>
</dbReference>
<dbReference type="Proteomes" id="UP000184499">
    <property type="component" value="Unassembled WGS sequence"/>
</dbReference>
<protein>
    <recommendedName>
        <fullName evidence="4">Secreted protein</fullName>
    </recommendedName>
</protein>
<evidence type="ECO:0008006" key="4">
    <source>
        <dbReference type="Google" id="ProtNLM"/>
    </source>
</evidence>
<keyword evidence="1" id="KW-0732">Signal</keyword>
<evidence type="ECO:0000313" key="2">
    <source>
        <dbReference type="EMBL" id="OJJ77984.1"/>
    </source>
</evidence>
<accession>A0A1L9V206</accession>
<dbReference type="RefSeq" id="XP_067485231.1">
    <property type="nucleotide sequence ID" value="XM_067622168.1"/>
</dbReference>
<evidence type="ECO:0000256" key="1">
    <source>
        <dbReference type="SAM" id="SignalP"/>
    </source>
</evidence>
<dbReference type="VEuPathDB" id="FungiDB:ASPBRDRAFT_253704"/>
<dbReference type="AlphaFoldDB" id="A0A1L9V206"/>
<gene>
    <name evidence="2" type="ORF">ASPBRDRAFT_253704</name>
</gene>
<feature type="signal peptide" evidence="1">
    <location>
        <begin position="1"/>
        <end position="16"/>
    </location>
</feature>
<organism evidence="2 3">
    <name type="scientific">Aspergillus brasiliensis (strain CBS 101740 / IMI 381727 / IBT 21946)</name>
    <dbReference type="NCBI Taxonomy" id="767769"/>
    <lineage>
        <taxon>Eukaryota</taxon>
        <taxon>Fungi</taxon>
        <taxon>Dikarya</taxon>
        <taxon>Ascomycota</taxon>
        <taxon>Pezizomycotina</taxon>
        <taxon>Eurotiomycetes</taxon>
        <taxon>Eurotiomycetidae</taxon>
        <taxon>Eurotiales</taxon>
        <taxon>Aspergillaceae</taxon>
        <taxon>Aspergillus</taxon>
        <taxon>Aspergillus subgen. Circumdati</taxon>
    </lineage>
</organism>
<dbReference type="GeneID" id="93574656"/>